<dbReference type="Proteomes" id="UP000244077">
    <property type="component" value="Unassembled WGS sequence"/>
</dbReference>
<name>A0A2T5H5F4_9RHOB</name>
<evidence type="ECO:0000313" key="1">
    <source>
        <dbReference type="EMBL" id="PTQ66813.1"/>
    </source>
</evidence>
<accession>A0A2T5H5F4</accession>
<organism evidence="1 2">
    <name type="scientific">Celeribacter persicus</name>
    <dbReference type="NCBI Taxonomy" id="1651082"/>
    <lineage>
        <taxon>Bacteria</taxon>
        <taxon>Pseudomonadati</taxon>
        <taxon>Pseudomonadota</taxon>
        <taxon>Alphaproteobacteria</taxon>
        <taxon>Rhodobacterales</taxon>
        <taxon>Roseobacteraceae</taxon>
        <taxon>Celeribacter</taxon>
    </lineage>
</organism>
<sequence length="102" mass="11165">MTGGSASHSRAFLLRAYPLQAHEMLFDAHWHAFRVFGGVPGRGIYDSEALAATGSRPCRTKTAVDRVGRGKQRDVNARFKAMHCPAGELQSNSAERGQPLRL</sequence>
<protein>
    <recommendedName>
        <fullName evidence="3">Transposase</fullName>
    </recommendedName>
</protein>
<dbReference type="AlphaFoldDB" id="A0A2T5H5F4"/>
<comment type="caution">
    <text evidence="1">The sequence shown here is derived from an EMBL/GenBank/DDBJ whole genome shotgun (WGS) entry which is preliminary data.</text>
</comment>
<keyword evidence="2" id="KW-1185">Reference proteome</keyword>
<gene>
    <name evidence="1" type="ORF">C8N42_1221</name>
</gene>
<proteinExistence type="predicted"/>
<reference evidence="1 2" key="1">
    <citation type="submission" date="2018-04" db="EMBL/GenBank/DDBJ databases">
        <title>Genomic Encyclopedia of Archaeal and Bacterial Type Strains, Phase II (KMG-II): from individual species to whole genera.</title>
        <authorList>
            <person name="Goeker M."/>
        </authorList>
    </citation>
    <scope>NUCLEOTIDE SEQUENCE [LARGE SCALE GENOMIC DNA]</scope>
    <source>
        <strain evidence="1 2">DSM 100434</strain>
    </source>
</reference>
<evidence type="ECO:0000313" key="2">
    <source>
        <dbReference type="Proteomes" id="UP000244077"/>
    </source>
</evidence>
<evidence type="ECO:0008006" key="3">
    <source>
        <dbReference type="Google" id="ProtNLM"/>
    </source>
</evidence>
<dbReference type="EMBL" id="QAOH01000022">
    <property type="protein sequence ID" value="PTQ66813.1"/>
    <property type="molecule type" value="Genomic_DNA"/>
</dbReference>